<dbReference type="Gramene" id="KQK07959">
    <property type="protein sequence ID" value="KQK07959"/>
    <property type="gene ID" value="BRADI_2g38621v3"/>
</dbReference>
<dbReference type="EMBL" id="CM000881">
    <property type="protein sequence ID" value="KQK07959.1"/>
    <property type="molecule type" value="Genomic_DNA"/>
</dbReference>
<dbReference type="InterPro" id="IPR036770">
    <property type="entry name" value="Ankyrin_rpt-contain_sf"/>
</dbReference>
<dbReference type="PANTHER" id="PTHR24186:SF38">
    <property type="entry name" value="ANKYRIN REPEAT FAMILY PROTEIN"/>
    <property type="match status" value="1"/>
</dbReference>
<evidence type="ECO:0000313" key="6">
    <source>
        <dbReference type="Proteomes" id="UP000008810"/>
    </source>
</evidence>
<keyword evidence="2 3" id="KW-0040">ANK repeat</keyword>
<dbReference type="RefSeq" id="XP_010233390.2">
    <property type="nucleotide sequence ID" value="XM_010235088.3"/>
</dbReference>
<reference evidence="4 5" key="1">
    <citation type="journal article" date="2010" name="Nature">
        <title>Genome sequencing and analysis of the model grass Brachypodium distachyon.</title>
        <authorList>
            <consortium name="International Brachypodium Initiative"/>
        </authorList>
    </citation>
    <scope>NUCLEOTIDE SEQUENCE [LARGE SCALE GENOMIC DNA]</scope>
    <source>
        <strain evidence="4">Bd21</strain>
        <strain evidence="5">cv. Bd21</strain>
    </source>
</reference>
<dbReference type="Proteomes" id="UP000008810">
    <property type="component" value="Chromosome 2"/>
</dbReference>
<protein>
    <submittedName>
        <fullName evidence="4 5">Uncharacterized protein</fullName>
    </submittedName>
</protein>
<keyword evidence="1" id="KW-0677">Repeat</keyword>
<reference evidence="5" key="3">
    <citation type="submission" date="2018-08" db="UniProtKB">
        <authorList>
            <consortium name="EnsemblPlants"/>
        </authorList>
    </citation>
    <scope>IDENTIFICATION</scope>
    <source>
        <strain evidence="5">cv. Bd21</strain>
    </source>
</reference>
<dbReference type="PANTHER" id="PTHR24186">
    <property type="entry name" value="PROTEIN PHOSPHATASE 1 REGULATORY SUBUNIT"/>
    <property type="match status" value="1"/>
</dbReference>
<dbReference type="SMART" id="SM00248">
    <property type="entry name" value="ANK"/>
    <property type="match status" value="2"/>
</dbReference>
<proteinExistence type="predicted"/>
<sequence length="137" mass="14864">MEVLMDAAFRRAADAAHPVLAAAEKGDVASLIKLFATRPNAVSSTTRLEKNTALHITASKGHASFVQQFLLCMDKNVAFAFSENNDGDTPLHLAARAGHLEVVELLIKYAAWAMGIDAALEVLNSPTYIHYPCIHYV</sequence>
<dbReference type="OrthoDB" id="694512at2759"/>
<dbReference type="Gene3D" id="1.25.40.20">
    <property type="entry name" value="Ankyrin repeat-containing domain"/>
    <property type="match status" value="1"/>
</dbReference>
<dbReference type="AlphaFoldDB" id="A0A0Q3G9D3"/>
<dbReference type="KEGG" id="bdi:100834186"/>
<evidence type="ECO:0000313" key="5">
    <source>
        <dbReference type="EnsemblPlants" id="KQK07959"/>
    </source>
</evidence>
<organism evidence="4">
    <name type="scientific">Brachypodium distachyon</name>
    <name type="common">Purple false brome</name>
    <name type="synonym">Trachynia distachya</name>
    <dbReference type="NCBI Taxonomy" id="15368"/>
    <lineage>
        <taxon>Eukaryota</taxon>
        <taxon>Viridiplantae</taxon>
        <taxon>Streptophyta</taxon>
        <taxon>Embryophyta</taxon>
        <taxon>Tracheophyta</taxon>
        <taxon>Spermatophyta</taxon>
        <taxon>Magnoliopsida</taxon>
        <taxon>Liliopsida</taxon>
        <taxon>Poales</taxon>
        <taxon>Poaceae</taxon>
        <taxon>BOP clade</taxon>
        <taxon>Pooideae</taxon>
        <taxon>Stipodae</taxon>
        <taxon>Brachypodieae</taxon>
        <taxon>Brachypodium</taxon>
    </lineage>
</organism>
<name>A0A0Q3G9D3_BRADI</name>
<dbReference type="STRING" id="15368.A0A0Q3G9D3"/>
<dbReference type="PROSITE" id="PS50297">
    <property type="entry name" value="ANK_REP_REGION"/>
    <property type="match status" value="1"/>
</dbReference>
<evidence type="ECO:0000313" key="4">
    <source>
        <dbReference type="EMBL" id="KQK07959.1"/>
    </source>
</evidence>
<dbReference type="GeneID" id="100834186"/>
<evidence type="ECO:0000256" key="1">
    <source>
        <dbReference type="ARBA" id="ARBA00022737"/>
    </source>
</evidence>
<evidence type="ECO:0000256" key="3">
    <source>
        <dbReference type="PROSITE-ProRule" id="PRU00023"/>
    </source>
</evidence>
<dbReference type="EnsemblPlants" id="KQK07959">
    <property type="protein sequence ID" value="KQK07959"/>
    <property type="gene ID" value="BRADI_2g38621v3"/>
</dbReference>
<dbReference type="Pfam" id="PF12796">
    <property type="entry name" value="Ank_2"/>
    <property type="match status" value="1"/>
</dbReference>
<dbReference type="ExpressionAtlas" id="A0A0Q3G9D3">
    <property type="expression patterns" value="baseline"/>
</dbReference>
<accession>A0A0Q3G9D3</accession>
<dbReference type="InterPro" id="IPR002110">
    <property type="entry name" value="Ankyrin_rpt"/>
</dbReference>
<evidence type="ECO:0000256" key="2">
    <source>
        <dbReference type="ARBA" id="ARBA00023043"/>
    </source>
</evidence>
<keyword evidence="6" id="KW-1185">Reference proteome</keyword>
<reference evidence="4" key="2">
    <citation type="submission" date="2017-06" db="EMBL/GenBank/DDBJ databases">
        <title>WGS assembly of Brachypodium distachyon.</title>
        <authorList>
            <consortium name="The International Brachypodium Initiative"/>
            <person name="Lucas S."/>
            <person name="Harmon-Smith M."/>
            <person name="Lail K."/>
            <person name="Tice H."/>
            <person name="Grimwood J."/>
            <person name="Bruce D."/>
            <person name="Barry K."/>
            <person name="Shu S."/>
            <person name="Lindquist E."/>
            <person name="Wang M."/>
            <person name="Pitluck S."/>
            <person name="Vogel J.P."/>
            <person name="Garvin D.F."/>
            <person name="Mockler T.C."/>
            <person name="Schmutz J."/>
            <person name="Rokhsar D."/>
            <person name="Bevan M.W."/>
        </authorList>
    </citation>
    <scope>NUCLEOTIDE SEQUENCE</scope>
    <source>
        <strain evidence="4">Bd21</strain>
    </source>
</reference>
<gene>
    <name evidence="5" type="primary">LOC100834186</name>
    <name evidence="4" type="ORF">BRADI_2g38621v3</name>
</gene>
<dbReference type="PROSITE" id="PS50088">
    <property type="entry name" value="ANK_REPEAT"/>
    <property type="match status" value="1"/>
</dbReference>
<dbReference type="SUPFAM" id="SSF48403">
    <property type="entry name" value="Ankyrin repeat"/>
    <property type="match status" value="1"/>
</dbReference>
<feature type="repeat" description="ANK" evidence="3">
    <location>
        <begin position="86"/>
        <end position="111"/>
    </location>
</feature>